<dbReference type="AlphaFoldDB" id="A0ABD0RW64"/>
<proteinExistence type="predicted"/>
<dbReference type="Proteomes" id="UP001529510">
    <property type="component" value="Unassembled WGS sequence"/>
</dbReference>
<feature type="non-terminal residue" evidence="3">
    <location>
        <position position="105"/>
    </location>
</feature>
<name>A0ABD0RW64_CIRMR</name>
<evidence type="ECO:0000313" key="3">
    <source>
        <dbReference type="EMBL" id="KAL0201515.1"/>
    </source>
</evidence>
<comment type="caution">
    <text evidence="3">The sequence shown here is derived from an EMBL/GenBank/DDBJ whole genome shotgun (WGS) entry which is preliminary data.</text>
</comment>
<feature type="non-terminal residue" evidence="3">
    <location>
        <position position="1"/>
    </location>
</feature>
<sequence length="105" mass="11464">PAHPLLATLSSHPLSTRRGSQLSIFTFRPRNNSEADIHGDGRSRAGSMVTPWNKRRTGSIRSHSSQVFTPTLTLNGRLNISLDQNGITSISPHTLTSVPAFSMEK</sequence>
<organism evidence="3 4">
    <name type="scientific">Cirrhinus mrigala</name>
    <name type="common">Mrigala</name>
    <dbReference type="NCBI Taxonomy" id="683832"/>
    <lineage>
        <taxon>Eukaryota</taxon>
        <taxon>Metazoa</taxon>
        <taxon>Chordata</taxon>
        <taxon>Craniata</taxon>
        <taxon>Vertebrata</taxon>
        <taxon>Euteleostomi</taxon>
        <taxon>Actinopterygii</taxon>
        <taxon>Neopterygii</taxon>
        <taxon>Teleostei</taxon>
        <taxon>Ostariophysi</taxon>
        <taxon>Cypriniformes</taxon>
        <taxon>Cyprinidae</taxon>
        <taxon>Labeoninae</taxon>
        <taxon>Labeonini</taxon>
        <taxon>Cirrhinus</taxon>
    </lineage>
</organism>
<feature type="compositionally biased region" description="Basic and acidic residues" evidence="1">
    <location>
        <begin position="31"/>
        <end position="43"/>
    </location>
</feature>
<dbReference type="InterPro" id="IPR024583">
    <property type="entry name" value="Na_trans_cytopl"/>
</dbReference>
<evidence type="ECO:0000313" key="4">
    <source>
        <dbReference type="Proteomes" id="UP001529510"/>
    </source>
</evidence>
<evidence type="ECO:0000256" key="1">
    <source>
        <dbReference type="SAM" id="MobiDB-lite"/>
    </source>
</evidence>
<protein>
    <recommendedName>
        <fullName evidence="2">Voltage-gated Na+ ion channel cytoplasmic domain-containing protein</fullName>
    </recommendedName>
</protein>
<reference evidence="3 4" key="1">
    <citation type="submission" date="2024-05" db="EMBL/GenBank/DDBJ databases">
        <title>Genome sequencing and assembly of Indian major carp, Cirrhinus mrigala (Hamilton, 1822).</title>
        <authorList>
            <person name="Mohindra V."/>
            <person name="Chowdhury L.M."/>
            <person name="Lal K."/>
            <person name="Jena J.K."/>
        </authorList>
    </citation>
    <scope>NUCLEOTIDE SEQUENCE [LARGE SCALE GENOMIC DNA]</scope>
    <source>
        <strain evidence="3">CM1030</strain>
        <tissue evidence="3">Blood</tissue>
    </source>
</reference>
<dbReference type="Pfam" id="PF11933">
    <property type="entry name" value="Na_trans_cytopl"/>
    <property type="match status" value="1"/>
</dbReference>
<dbReference type="EMBL" id="JAMKFB020000002">
    <property type="protein sequence ID" value="KAL0201515.1"/>
    <property type="molecule type" value="Genomic_DNA"/>
</dbReference>
<gene>
    <name evidence="3" type="ORF">M9458_004702</name>
</gene>
<keyword evidence="4" id="KW-1185">Reference proteome</keyword>
<evidence type="ECO:0000259" key="2">
    <source>
        <dbReference type="Pfam" id="PF11933"/>
    </source>
</evidence>
<feature type="domain" description="Voltage-gated Na+ ion channel cytoplasmic" evidence="2">
    <location>
        <begin position="9"/>
        <end position="90"/>
    </location>
</feature>
<accession>A0ABD0RW64</accession>
<feature type="region of interest" description="Disordered" evidence="1">
    <location>
        <begin position="31"/>
        <end position="50"/>
    </location>
</feature>